<dbReference type="Gene3D" id="2.60.210.10">
    <property type="entry name" value="Apoptosis, Tumor Necrosis Factor Receptor Associated Protein 2, Chain A"/>
    <property type="match status" value="1"/>
</dbReference>
<comment type="caution">
    <text evidence="3">The sequence shown here is derived from an EMBL/GenBank/DDBJ whole genome shotgun (WGS) entry which is preliminary data.</text>
</comment>
<dbReference type="PROSITE" id="PS50144">
    <property type="entry name" value="MATH"/>
    <property type="match status" value="1"/>
</dbReference>
<reference evidence="3" key="1">
    <citation type="submission" date="2023-10" db="EMBL/GenBank/DDBJ databases">
        <title>Genome assembly of Pristionchus species.</title>
        <authorList>
            <person name="Yoshida K."/>
            <person name="Sommer R.J."/>
        </authorList>
    </citation>
    <scope>NUCLEOTIDE SEQUENCE</scope>
    <source>
        <strain evidence="3">RS0144</strain>
    </source>
</reference>
<dbReference type="SMART" id="SM00225">
    <property type="entry name" value="BTB"/>
    <property type="match status" value="1"/>
</dbReference>
<evidence type="ECO:0000313" key="3">
    <source>
        <dbReference type="EMBL" id="GMT01074.1"/>
    </source>
</evidence>
<evidence type="ECO:0000313" key="4">
    <source>
        <dbReference type="Proteomes" id="UP001432027"/>
    </source>
</evidence>
<dbReference type="PANTHER" id="PTHR47022">
    <property type="entry name" value="BTB AND MATH DOMAIN-CONTAINING PROTEIN 36-RELATED"/>
    <property type="match status" value="1"/>
</dbReference>
<dbReference type="EMBL" id="BTSX01000005">
    <property type="protein sequence ID" value="GMT01074.1"/>
    <property type="molecule type" value="Genomic_DNA"/>
</dbReference>
<dbReference type="Pfam" id="PF00917">
    <property type="entry name" value="MATH"/>
    <property type="match status" value="1"/>
</dbReference>
<proteinExistence type="predicted"/>
<evidence type="ECO:0000259" key="2">
    <source>
        <dbReference type="PROSITE" id="PS50144"/>
    </source>
</evidence>
<feature type="non-terminal residue" evidence="3">
    <location>
        <position position="1"/>
    </location>
</feature>
<dbReference type="InterPro" id="IPR002083">
    <property type="entry name" value="MATH/TRAF_dom"/>
</dbReference>
<dbReference type="PANTHER" id="PTHR47022:SF1">
    <property type="entry name" value="BTB AND MATH DOMAIN-CONTAINING PROTEIN 36-RELATED"/>
    <property type="match status" value="1"/>
</dbReference>
<protein>
    <recommendedName>
        <fullName evidence="5">BTB domain-containing protein</fullName>
    </recommendedName>
</protein>
<dbReference type="SUPFAM" id="SSF54695">
    <property type="entry name" value="POZ domain"/>
    <property type="match status" value="1"/>
</dbReference>
<dbReference type="PROSITE" id="PS50097">
    <property type="entry name" value="BTB"/>
    <property type="match status" value="1"/>
</dbReference>
<dbReference type="Pfam" id="PF00651">
    <property type="entry name" value="BTB"/>
    <property type="match status" value="1"/>
</dbReference>
<dbReference type="CDD" id="cd18186">
    <property type="entry name" value="BTB_POZ_ZBTB_KLHL-like"/>
    <property type="match status" value="1"/>
</dbReference>
<dbReference type="AlphaFoldDB" id="A0AAV5U4M0"/>
<dbReference type="InterPro" id="IPR008974">
    <property type="entry name" value="TRAF-like"/>
</dbReference>
<keyword evidence="4" id="KW-1185">Reference proteome</keyword>
<dbReference type="Proteomes" id="UP001432027">
    <property type="component" value="Unassembled WGS sequence"/>
</dbReference>
<evidence type="ECO:0000259" key="1">
    <source>
        <dbReference type="PROSITE" id="PS50097"/>
    </source>
</evidence>
<gene>
    <name evidence="3" type="ORF">PENTCL1PPCAC_23248</name>
</gene>
<evidence type="ECO:0008006" key="5">
    <source>
        <dbReference type="Google" id="ProtNLM"/>
    </source>
</evidence>
<feature type="domain" description="BTB" evidence="1">
    <location>
        <begin position="222"/>
        <end position="290"/>
    </location>
</feature>
<dbReference type="SUPFAM" id="SSF49599">
    <property type="entry name" value="TRAF domain-like"/>
    <property type="match status" value="1"/>
</dbReference>
<dbReference type="InterPro" id="IPR011333">
    <property type="entry name" value="SKP1/BTB/POZ_sf"/>
</dbReference>
<organism evidence="3 4">
    <name type="scientific">Pristionchus entomophagus</name>
    <dbReference type="NCBI Taxonomy" id="358040"/>
    <lineage>
        <taxon>Eukaryota</taxon>
        <taxon>Metazoa</taxon>
        <taxon>Ecdysozoa</taxon>
        <taxon>Nematoda</taxon>
        <taxon>Chromadorea</taxon>
        <taxon>Rhabditida</taxon>
        <taxon>Rhabditina</taxon>
        <taxon>Diplogasteromorpha</taxon>
        <taxon>Diplogasteroidea</taxon>
        <taxon>Neodiplogasteridae</taxon>
        <taxon>Pristionchus</taxon>
    </lineage>
</organism>
<dbReference type="Gene3D" id="3.30.710.10">
    <property type="entry name" value="Potassium Channel Kv1.1, Chain A"/>
    <property type="match status" value="1"/>
</dbReference>
<dbReference type="InterPro" id="IPR000210">
    <property type="entry name" value="BTB/POZ_dom"/>
</dbReference>
<dbReference type="CDD" id="cd00121">
    <property type="entry name" value="MATH"/>
    <property type="match status" value="2"/>
</dbReference>
<feature type="domain" description="MATH" evidence="2">
    <location>
        <begin position="63"/>
        <end position="185"/>
    </location>
</feature>
<name>A0AAV5U4M0_9BILA</name>
<sequence length="620" mass="71308">KPATFQPDHDRRGGCILTWDELMEKVFYNDDKILLECYIKMLDVRGIMLSSTEKEEDKDSPNSGFIRFDVDEVSTLNREGRCSQEVQVGGVPWELVVSKRDREGEDDLFMALHSTISQSTPWSIHSLFHFVLLGSLCSARSVKKMKPATFQADQDRRGASIMAWNDLMEMKNFIEDDRIRVECYIQVLDMRGITLALLGKKEEELRLHPNALIEFTVHSHLTDQVFIIEGRRIYAGKYFLSFHSPFFRTLLFNSNFSEKNQEAIELKDVSFEEFHEMLKVLYKPERSIKSEFIEALLVLGDQYGIKGIVDRVEDCLISSGRYTTEQKLLMADRYRLIRLESKYKKKERVDEKVDDSVKKLCDNMSKMKLCESSICDIDSMNWITSGRFPLLFQSEGDLLWVDDEVVPLRPFDIGGLLWSLDGKCETVDRCHNSLSFGLIANNDRPSGINWSVEGVVEIKLTIPGHEKCFSSVKKFEFALDNETRKGWTDGFVVHAHAHYLVLARICLSKISGVREIPQFDFTVPSPLSDATLIVGENRLYVNKQYLSIVSNDFRARFDKYSSGMKNEFVLERISRMFGALELDLSVFHQKSRREQNGSISQAGEAIQGPVHRWSNHEISP</sequence>
<accession>A0AAV5U4M0</accession>